<dbReference type="RefSeq" id="WP_074749799.1">
    <property type="nucleotide sequence ID" value="NZ_FNCO01000001.1"/>
</dbReference>
<dbReference type="AlphaFoldDB" id="A0A1G7SJ30"/>
<sequence length="204" mass="21391">MIIGNSAIQHFASKAVAHTHFDPTEKDAYTVSAMAGASAPVAAIAGSNDSWTASSTDQGYNESFAKMMVNLKAAMANTTASVSDDDKAAAAAAFSSSADKQIAATDSVTKTVDNEMAAVDGSDSGTSATSSAKEQFLAYMNQTDAEKVRQQLTGVSKEEYDGMSPEQQAAVDKKVADLQKQKQEQQIAEQEVKTKIAMAKAEMA</sequence>
<dbReference type="InterPro" id="IPR038404">
    <property type="entry name" value="TRAP_DctP_sf"/>
</dbReference>
<dbReference type="EMBL" id="FNCO01000001">
    <property type="protein sequence ID" value="SDG23003.1"/>
    <property type="molecule type" value="Genomic_DNA"/>
</dbReference>
<evidence type="ECO:0000313" key="1">
    <source>
        <dbReference type="EMBL" id="SDG23003.1"/>
    </source>
</evidence>
<accession>A0A1G7SJ30</accession>
<gene>
    <name evidence="1" type="ORF">SAMN05216605_101470</name>
</gene>
<organism evidence="1 2">
    <name type="scientific">Pseudomonas abietaniphila</name>
    <dbReference type="NCBI Taxonomy" id="89065"/>
    <lineage>
        <taxon>Bacteria</taxon>
        <taxon>Pseudomonadati</taxon>
        <taxon>Pseudomonadota</taxon>
        <taxon>Gammaproteobacteria</taxon>
        <taxon>Pseudomonadales</taxon>
        <taxon>Pseudomonadaceae</taxon>
        <taxon>Pseudomonas</taxon>
    </lineage>
</organism>
<dbReference type="Proteomes" id="UP000182894">
    <property type="component" value="Unassembled WGS sequence"/>
</dbReference>
<dbReference type="Gene3D" id="3.40.190.170">
    <property type="entry name" value="Bacterial extracellular solute-binding protein, family 7"/>
    <property type="match status" value="1"/>
</dbReference>
<reference evidence="2" key="1">
    <citation type="submission" date="2016-10" db="EMBL/GenBank/DDBJ databases">
        <authorList>
            <person name="Varghese N."/>
            <person name="Submissions S."/>
        </authorList>
    </citation>
    <scope>NUCLEOTIDE SEQUENCE [LARGE SCALE GENOMIC DNA]</scope>
    <source>
        <strain evidence="2">ATCC 700689</strain>
    </source>
</reference>
<evidence type="ECO:0000313" key="2">
    <source>
        <dbReference type="Proteomes" id="UP000182894"/>
    </source>
</evidence>
<dbReference type="OrthoDB" id="7018898at2"/>
<name>A0A1G7SJ30_9PSED</name>
<protein>
    <submittedName>
        <fullName evidence="1">Uncharacterized protein</fullName>
    </submittedName>
</protein>
<keyword evidence="2" id="KW-1185">Reference proteome</keyword>
<proteinExistence type="predicted"/>